<accession>A0A414W1G1</accession>
<dbReference type="AlphaFoldDB" id="A0A414W1G1"/>
<feature type="transmembrane region" description="Helical" evidence="7">
    <location>
        <begin position="85"/>
        <end position="103"/>
    </location>
</feature>
<evidence type="ECO:0000256" key="3">
    <source>
        <dbReference type="ARBA" id="ARBA00022475"/>
    </source>
</evidence>
<feature type="transmembrane region" description="Helical" evidence="7">
    <location>
        <begin position="53"/>
        <end position="73"/>
    </location>
</feature>
<evidence type="ECO:0000256" key="6">
    <source>
        <dbReference type="ARBA" id="ARBA00023136"/>
    </source>
</evidence>
<keyword evidence="5 7" id="KW-1133">Transmembrane helix</keyword>
<feature type="transmembrane region" description="Helical" evidence="7">
    <location>
        <begin position="304"/>
        <end position="326"/>
    </location>
</feature>
<evidence type="ECO:0000256" key="4">
    <source>
        <dbReference type="ARBA" id="ARBA00022692"/>
    </source>
</evidence>
<dbReference type="RefSeq" id="WP_118034776.1">
    <property type="nucleotide sequence ID" value="NZ_QRJH01000004.1"/>
</dbReference>
<protein>
    <submittedName>
        <fullName evidence="9">Acyltransferase</fullName>
    </submittedName>
</protein>
<evidence type="ECO:0000256" key="2">
    <source>
        <dbReference type="ARBA" id="ARBA00007400"/>
    </source>
</evidence>
<evidence type="ECO:0000256" key="5">
    <source>
        <dbReference type="ARBA" id="ARBA00022989"/>
    </source>
</evidence>
<proteinExistence type="inferred from homology"/>
<dbReference type="Pfam" id="PF01757">
    <property type="entry name" value="Acyl_transf_3"/>
    <property type="match status" value="1"/>
</dbReference>
<evidence type="ECO:0000256" key="1">
    <source>
        <dbReference type="ARBA" id="ARBA00004651"/>
    </source>
</evidence>
<keyword evidence="9" id="KW-0808">Transferase</keyword>
<feature type="domain" description="Acyltransferase 3" evidence="8">
    <location>
        <begin position="11"/>
        <end position="328"/>
    </location>
</feature>
<name>A0A414W1G1_9FIRM</name>
<feature type="transmembrane region" description="Helical" evidence="7">
    <location>
        <begin position="273"/>
        <end position="292"/>
    </location>
</feature>
<keyword evidence="6 7" id="KW-0472">Membrane</keyword>
<feature type="transmembrane region" description="Helical" evidence="7">
    <location>
        <begin position="134"/>
        <end position="152"/>
    </location>
</feature>
<evidence type="ECO:0000256" key="7">
    <source>
        <dbReference type="SAM" id="Phobius"/>
    </source>
</evidence>
<keyword evidence="3" id="KW-1003">Cell membrane</keyword>
<evidence type="ECO:0000259" key="8">
    <source>
        <dbReference type="Pfam" id="PF01757"/>
    </source>
</evidence>
<feature type="transmembrane region" description="Helical" evidence="7">
    <location>
        <begin position="216"/>
        <end position="236"/>
    </location>
</feature>
<keyword evidence="9" id="KW-0012">Acyltransferase</keyword>
<evidence type="ECO:0000313" key="10">
    <source>
        <dbReference type="Proteomes" id="UP000284024"/>
    </source>
</evidence>
<comment type="caution">
    <text evidence="9">The sequence shown here is derived from an EMBL/GenBank/DDBJ whole genome shotgun (WGS) entry which is preliminary data.</text>
</comment>
<evidence type="ECO:0000313" key="9">
    <source>
        <dbReference type="EMBL" id="RHH18430.1"/>
    </source>
</evidence>
<dbReference type="PANTHER" id="PTHR40074:SF2">
    <property type="entry name" value="O-ACETYLTRANSFERASE WECH"/>
    <property type="match status" value="1"/>
</dbReference>
<feature type="transmembrane region" description="Helical" evidence="7">
    <location>
        <begin position="187"/>
        <end position="204"/>
    </location>
</feature>
<comment type="subcellular location">
    <subcellularLocation>
        <location evidence="1">Cell membrane</location>
        <topology evidence="1">Multi-pass membrane protein</topology>
    </subcellularLocation>
</comment>
<feature type="transmembrane region" description="Helical" evidence="7">
    <location>
        <begin position="242"/>
        <end position="261"/>
    </location>
</feature>
<keyword evidence="4 7" id="KW-0812">Transmembrane</keyword>
<dbReference type="GO" id="GO:0016413">
    <property type="term" value="F:O-acetyltransferase activity"/>
    <property type="evidence" value="ECO:0007669"/>
    <property type="project" value="TreeGrafter"/>
</dbReference>
<reference evidence="9 10" key="1">
    <citation type="submission" date="2018-08" db="EMBL/GenBank/DDBJ databases">
        <title>A genome reference for cultivated species of the human gut microbiota.</title>
        <authorList>
            <person name="Zou Y."/>
            <person name="Xue W."/>
            <person name="Luo G."/>
        </authorList>
    </citation>
    <scope>NUCLEOTIDE SEQUENCE [LARGE SCALE GENOMIC DNA]</scope>
    <source>
        <strain evidence="9 10">AM18-2AC</strain>
    </source>
</reference>
<dbReference type="GO" id="GO:0009246">
    <property type="term" value="P:enterobacterial common antigen biosynthetic process"/>
    <property type="evidence" value="ECO:0007669"/>
    <property type="project" value="TreeGrafter"/>
</dbReference>
<dbReference type="InterPro" id="IPR002656">
    <property type="entry name" value="Acyl_transf_3_dom"/>
</dbReference>
<gene>
    <name evidence="9" type="ORF">DW222_08775</name>
</gene>
<dbReference type="EMBL" id="QRJH01000004">
    <property type="protein sequence ID" value="RHH18430.1"/>
    <property type="molecule type" value="Genomic_DNA"/>
</dbReference>
<feature type="transmembrane region" description="Helical" evidence="7">
    <location>
        <begin position="12"/>
        <end position="33"/>
    </location>
</feature>
<dbReference type="Proteomes" id="UP000284024">
    <property type="component" value="Unassembled WGS sequence"/>
</dbReference>
<sequence>MNDFIVGKKSGISYLRIFATVCVVFIHTCSTLTDNLELFSLTVYQKIFFSAAYQSMYWAVPAFFMITGSLLLERTICYKDILFKYVKKIVIILLVFGTTFSFIKQFAQNKTFSIVLIKNTLFSVLEDTGFGHLWYLYVLIGLYLLLPVFNLISKLEKEEIEKLLLVLFLFDFCAPLISNLTGVKIAFSIPATYPVFYYVLGYYLTRFSNINNKISCLMIMIGELIIISSNILGFYTKSISSYSSPIIVIIAIGIFCLFKNLDYKNLNYRIWMLDRLCLGVYIIHPLFIHIVYRLIKINPSQFKNYFVSTILFFGAFTVLSFFSSFIMSRITFIKKLII</sequence>
<organism evidence="9 10">
    <name type="scientific">Blautia obeum</name>
    <dbReference type="NCBI Taxonomy" id="40520"/>
    <lineage>
        <taxon>Bacteria</taxon>
        <taxon>Bacillati</taxon>
        <taxon>Bacillota</taxon>
        <taxon>Clostridia</taxon>
        <taxon>Lachnospirales</taxon>
        <taxon>Lachnospiraceae</taxon>
        <taxon>Blautia</taxon>
    </lineage>
</organism>
<dbReference type="GO" id="GO:0005886">
    <property type="term" value="C:plasma membrane"/>
    <property type="evidence" value="ECO:0007669"/>
    <property type="project" value="UniProtKB-SubCell"/>
</dbReference>
<comment type="similarity">
    <text evidence="2">Belongs to the acyltransferase 3 family.</text>
</comment>
<dbReference type="PANTHER" id="PTHR40074">
    <property type="entry name" value="O-ACETYLTRANSFERASE WECH"/>
    <property type="match status" value="1"/>
</dbReference>
<feature type="transmembrane region" description="Helical" evidence="7">
    <location>
        <begin position="164"/>
        <end position="181"/>
    </location>
</feature>